<sequence length="889" mass="104402">MELNKKEEMNEQLKSDNMILNNLIQSMKTDQEKFHLEKENLIKTNKHLEQIILIKIENEKKLLEDNQILDKLIQDLREQLTVYTMSKTRSNESNDLEDDPHPPHPHPNGHKCSNCDYLQKQLQAYIYLYGELIDPDVQDNTDHCSFEELTEKNKRNITNDKICTKLNQSIKITDTNSQSNEKVNPNETLIKSHSDYSSSNESSSINEHVNNHNKSHGAKYVRRNESLIESKYTGRLGSSDDSQSNKFNNDILSKWSSIQHENEQLKCQLNEMNSFWEEKQKKLEDHCRLLSARLKYMKSKHSSVQHHKISWLKSSLNILVPLKKLKYHSRRKFKLNYRTKREIQQDFNHLSDCNQCQDVEDPRKNVNQLMTLNHDDNNQSDATSSELIMKQNLNNEPKLKLINNYKTSLIKSRKRAIQLLKAQNKLPHLTEIQCSYELLSQRNNSLLQQYQVMRKLKITAEQSNQELNNVVESLSSMLHRSRKQNIQAKRTIESIKMHLIKLQDTIKQLNMENNQITTVHQSVNNTSSTLDNINSKKLIKEFSDDIIHQVQEAINRKRIEHINMKNKIITLENETKRRRHYIEELRIRLQCVLAEQTDLRNDLLTKQKMNETLKLSELQLKQTKQSQHIQLITLINEKKNILENFHLLKQSHNHLINELNQLKGNFLNLQKSKNENVSIETRENNTIKQTKKFNRICANDRIDHLEKFILILANELIKTIKTICQLRNHSSMITHTINKKSELSSNYAISNDGNSKPSISQDSLQLAKMKAAEILCLSLNDLEKLTFLDQNSCHSDKQDVNIDNDIEDDDRVEEVNSFNDETKHRNEHEKLSKSTIQSYLNNLSKWPIHCESLLKDFPFSKKLTEEFSMKLNDLIDIVSIFFVNETMYY</sequence>
<name>A0AA85GH74_9TREM</name>
<evidence type="ECO:0000313" key="4">
    <source>
        <dbReference type="WBParaSite" id="SRDH1_98050.4"/>
    </source>
</evidence>
<accession>A0AA85GH74</accession>
<feature type="coiled-coil region" evidence="1">
    <location>
        <begin position="554"/>
        <end position="626"/>
    </location>
</feature>
<keyword evidence="1" id="KW-0175">Coiled coil</keyword>
<evidence type="ECO:0000313" key="3">
    <source>
        <dbReference type="Proteomes" id="UP000050792"/>
    </source>
</evidence>
<dbReference type="Proteomes" id="UP000050792">
    <property type="component" value="Unassembled WGS sequence"/>
</dbReference>
<feature type="coiled-coil region" evidence="1">
    <location>
        <begin position="453"/>
        <end position="512"/>
    </location>
</feature>
<feature type="region of interest" description="Disordered" evidence="2">
    <location>
        <begin position="192"/>
        <end position="217"/>
    </location>
</feature>
<feature type="compositionally biased region" description="Low complexity" evidence="2">
    <location>
        <begin position="195"/>
        <end position="208"/>
    </location>
</feature>
<evidence type="ECO:0000256" key="1">
    <source>
        <dbReference type="SAM" id="Coils"/>
    </source>
</evidence>
<organism evidence="3 4">
    <name type="scientific">Schistosoma rodhaini</name>
    <dbReference type="NCBI Taxonomy" id="6188"/>
    <lineage>
        <taxon>Eukaryota</taxon>
        <taxon>Metazoa</taxon>
        <taxon>Spiralia</taxon>
        <taxon>Lophotrochozoa</taxon>
        <taxon>Platyhelminthes</taxon>
        <taxon>Trematoda</taxon>
        <taxon>Digenea</taxon>
        <taxon>Strigeidida</taxon>
        <taxon>Schistosomatoidea</taxon>
        <taxon>Schistosomatidae</taxon>
        <taxon>Schistosoma</taxon>
    </lineage>
</organism>
<feature type="region of interest" description="Disordered" evidence="2">
    <location>
        <begin position="87"/>
        <end position="111"/>
    </location>
</feature>
<reference evidence="3" key="1">
    <citation type="submission" date="2022-06" db="EMBL/GenBank/DDBJ databases">
        <authorList>
            <person name="Berger JAMES D."/>
            <person name="Berger JAMES D."/>
        </authorList>
    </citation>
    <scope>NUCLEOTIDE SEQUENCE [LARGE SCALE GENOMIC DNA]</scope>
</reference>
<protein>
    <submittedName>
        <fullName evidence="4">Uncharacterized protein</fullName>
    </submittedName>
</protein>
<reference evidence="4" key="2">
    <citation type="submission" date="2023-11" db="UniProtKB">
        <authorList>
            <consortium name="WormBaseParasite"/>
        </authorList>
    </citation>
    <scope>IDENTIFICATION</scope>
</reference>
<proteinExistence type="predicted"/>
<keyword evidence="3" id="KW-1185">Reference proteome</keyword>
<evidence type="ECO:0000256" key="2">
    <source>
        <dbReference type="SAM" id="MobiDB-lite"/>
    </source>
</evidence>
<dbReference type="AlphaFoldDB" id="A0AA85GH74"/>
<dbReference type="WBParaSite" id="SRDH1_98050.4">
    <property type="protein sequence ID" value="SRDH1_98050.4"/>
    <property type="gene ID" value="SRDH1_98050"/>
</dbReference>